<dbReference type="PANTHER" id="PTHR14845">
    <property type="entry name" value="COILED-COIL DOMAIN-CONTAINING 166"/>
    <property type="match status" value="1"/>
</dbReference>
<comment type="similarity">
    <text evidence="2">Belongs to the BBOF1 family.</text>
</comment>
<dbReference type="Pfam" id="PF14988">
    <property type="entry name" value="DUF4515"/>
    <property type="match status" value="1"/>
</dbReference>
<evidence type="ECO:0000259" key="12">
    <source>
        <dbReference type="Pfam" id="PF14988"/>
    </source>
</evidence>
<accession>A0A6J2WIU4</accession>
<dbReference type="PANTHER" id="PTHR14845:SF5">
    <property type="entry name" value="BASAL BODY-ORIENTATION FACTOR 1"/>
    <property type="match status" value="1"/>
</dbReference>
<evidence type="ECO:0000256" key="3">
    <source>
        <dbReference type="ARBA" id="ARBA00015392"/>
    </source>
</evidence>
<dbReference type="GeneID" id="115823337"/>
<feature type="compositionally biased region" description="Basic and acidic residues" evidence="11">
    <location>
        <begin position="17"/>
        <end position="31"/>
    </location>
</feature>
<dbReference type="AlphaFoldDB" id="A0A6J2WIU4"/>
<feature type="domain" description="DUF4515" evidence="12">
    <location>
        <begin position="81"/>
        <end position="251"/>
    </location>
</feature>
<evidence type="ECO:0000256" key="10">
    <source>
        <dbReference type="SAM" id="Coils"/>
    </source>
</evidence>
<keyword evidence="7" id="KW-0206">Cytoskeleton</keyword>
<keyword evidence="13" id="KW-1185">Reference proteome</keyword>
<dbReference type="FunCoup" id="A0A6J2WIU4">
    <property type="interactions" value="28"/>
</dbReference>
<gene>
    <name evidence="14" type="primary">LOC115823337</name>
</gene>
<evidence type="ECO:0000256" key="6">
    <source>
        <dbReference type="ARBA" id="ARBA00023069"/>
    </source>
</evidence>
<evidence type="ECO:0000256" key="8">
    <source>
        <dbReference type="ARBA" id="ARBA00023273"/>
    </source>
</evidence>
<keyword evidence="6" id="KW-0969">Cilium</keyword>
<feature type="coiled-coil region" evidence="10">
    <location>
        <begin position="275"/>
        <end position="345"/>
    </location>
</feature>
<organism evidence="13 14">
    <name type="scientific">Chanos chanos</name>
    <name type="common">Milkfish</name>
    <name type="synonym">Mugil chanos</name>
    <dbReference type="NCBI Taxonomy" id="29144"/>
    <lineage>
        <taxon>Eukaryota</taxon>
        <taxon>Metazoa</taxon>
        <taxon>Chordata</taxon>
        <taxon>Craniata</taxon>
        <taxon>Vertebrata</taxon>
        <taxon>Euteleostomi</taxon>
        <taxon>Actinopterygii</taxon>
        <taxon>Neopterygii</taxon>
        <taxon>Teleostei</taxon>
        <taxon>Ostariophysi</taxon>
        <taxon>Gonorynchiformes</taxon>
        <taxon>Chanidae</taxon>
        <taxon>Chanos</taxon>
    </lineage>
</organism>
<keyword evidence="5 10" id="KW-0175">Coiled coil</keyword>
<keyword evidence="4" id="KW-0963">Cytoplasm</keyword>
<feature type="compositionally biased region" description="Basic residues" evidence="11">
    <location>
        <begin position="1"/>
        <end position="16"/>
    </location>
</feature>
<dbReference type="OrthoDB" id="441129at2759"/>
<evidence type="ECO:0000256" key="11">
    <source>
        <dbReference type="SAM" id="MobiDB-lite"/>
    </source>
</evidence>
<keyword evidence="8" id="KW-0966">Cell projection</keyword>
<evidence type="ECO:0000313" key="13">
    <source>
        <dbReference type="Proteomes" id="UP000504632"/>
    </source>
</evidence>
<evidence type="ECO:0000256" key="2">
    <source>
        <dbReference type="ARBA" id="ARBA00007508"/>
    </source>
</evidence>
<reference evidence="14" key="1">
    <citation type="submission" date="2025-08" db="UniProtKB">
        <authorList>
            <consortium name="RefSeq"/>
        </authorList>
    </citation>
    <scope>IDENTIFICATION</scope>
</reference>
<evidence type="ECO:0000256" key="4">
    <source>
        <dbReference type="ARBA" id="ARBA00022490"/>
    </source>
</evidence>
<proteinExistence type="inferred from homology"/>
<dbReference type="InterPro" id="IPR032777">
    <property type="entry name" value="DUF4515"/>
</dbReference>
<comment type="subcellular location">
    <subcellularLocation>
        <location evidence="1">Cytoplasm</location>
        <location evidence="1">Cytoskeleton</location>
        <location evidence="1">Cilium basal body</location>
    </subcellularLocation>
</comment>
<evidence type="ECO:0000256" key="7">
    <source>
        <dbReference type="ARBA" id="ARBA00023212"/>
    </source>
</evidence>
<evidence type="ECO:0000313" key="14">
    <source>
        <dbReference type="RefSeq" id="XP_030643246.1"/>
    </source>
</evidence>
<evidence type="ECO:0000256" key="5">
    <source>
        <dbReference type="ARBA" id="ARBA00023054"/>
    </source>
</evidence>
<feature type="region of interest" description="Disordered" evidence="11">
    <location>
        <begin position="1"/>
        <end position="31"/>
    </location>
</feature>
<sequence length="527" mass="61259">MPKPKKKGLSTRKTKHDGKQESKAEKKSEVEMAKANAALLQLRLDAAEDTLFKYREATGKLARHNEELRSKQDEDERKSNEVFAFLEKSVIDKEDKIAALEQRLRNANEKALKEKELLVGEYNSKISELEERYKKKCNEFLIVEEELRSLKEFQRNKAHMEKELARMKQQLLSADRGHKDNLARMERKFLKEKVRIEKEAEQRIAEMEERAHNEAILQQNEASRSVFKENVRLNESLSYHIKEVDELRKMNAAQAKLIASLKFQKETSGVMVKKMTAEKNENSKLKAELATLEKTLTEMTSDFIKEKALLEQRILDSTQASKADLDKLQKLLAVRERELSRLKTLARSFVEQRTELEVFFNEALQHVRQEINTSRAQYRKEAQREYCRRMEQARLGRQEYPCIRTFSKNPHSTNSVHADLEEAEKWNSLPMSGVHMSELTWEQKERVLCLLFAKMNGLKIRMAVEKANAALASHSKHSPHHLFQCILLINIRNDHAMVLCPLVDKMGSQAMANSHQVPRELEARPGE</sequence>
<evidence type="ECO:0000256" key="9">
    <source>
        <dbReference type="ARBA" id="ARBA00031573"/>
    </source>
</evidence>
<dbReference type="RefSeq" id="XP_030643246.1">
    <property type="nucleotide sequence ID" value="XM_030787386.1"/>
</dbReference>
<dbReference type="Proteomes" id="UP000504632">
    <property type="component" value="Chromosome 10"/>
</dbReference>
<name>A0A6J2WIU4_CHACN</name>
<dbReference type="InParanoid" id="A0A6J2WIU4"/>
<protein>
    <recommendedName>
        <fullName evidence="3">Basal body-orientation factor 1</fullName>
    </recommendedName>
    <alternativeName>
        <fullName evidence="9">Coiled-coil domain-containing protein 176</fullName>
    </alternativeName>
</protein>
<evidence type="ECO:0000256" key="1">
    <source>
        <dbReference type="ARBA" id="ARBA00004120"/>
    </source>
</evidence>